<proteinExistence type="predicted"/>
<reference evidence="1 2" key="1">
    <citation type="journal article" date="2019" name="Int. J. Syst. Evol. Microbiol.">
        <title>The Global Catalogue of Microorganisms (GCM) 10K type strain sequencing project: providing services to taxonomists for standard genome sequencing and annotation.</title>
        <authorList>
            <consortium name="The Broad Institute Genomics Platform"/>
            <consortium name="The Broad Institute Genome Sequencing Center for Infectious Disease"/>
            <person name="Wu L."/>
            <person name="Ma J."/>
        </authorList>
    </citation>
    <scope>NUCLEOTIDE SEQUENCE [LARGE SCALE GENOMIC DNA]</scope>
    <source>
        <strain evidence="1 2">JCM 4565</strain>
    </source>
</reference>
<evidence type="ECO:0000313" key="2">
    <source>
        <dbReference type="Proteomes" id="UP001500063"/>
    </source>
</evidence>
<gene>
    <name evidence="1" type="ORF">GCM10010319_39640</name>
</gene>
<keyword evidence="2" id="KW-1185">Reference proteome</keyword>
<dbReference type="RefSeq" id="WP_344119457.1">
    <property type="nucleotide sequence ID" value="NZ_BAAABW010000021.1"/>
</dbReference>
<sequence length="307" mass="34147">MNSSDVDIERMRTAIGRLLDHDNRHGGDAIAATAVQVWRTGRRKLDRGLIPDGSHAEYVSTVAEVAQIAGWLLFDAGERESSRAAFVESQMLARHAGDRPMKWFALDMLAMHSIEYHRPDESLRIADDVLSDSRVPPRVALLARIRKARALADTGSRRRAMREFAAARSGLEDSITTRDPSWTWWVDERELSGHEGESLLALGEPNAAVPKLQRALDLATESNSNRRVILYYSVALLTAYASGQAWRECESTLLSIPPLLEEVASGRSRRRLRATLREIARTPDSPHWLSDLAREMTAAPQLSGSCG</sequence>
<organism evidence="1 2">
    <name type="scientific">Streptomyces blastmyceticus</name>
    <dbReference type="NCBI Taxonomy" id="68180"/>
    <lineage>
        <taxon>Bacteria</taxon>
        <taxon>Bacillati</taxon>
        <taxon>Actinomycetota</taxon>
        <taxon>Actinomycetes</taxon>
        <taxon>Kitasatosporales</taxon>
        <taxon>Streptomycetaceae</taxon>
        <taxon>Streptomyces</taxon>
    </lineage>
</organism>
<accession>A0ABN0X983</accession>
<comment type="caution">
    <text evidence="1">The sequence shown here is derived from an EMBL/GenBank/DDBJ whole genome shotgun (WGS) entry which is preliminary data.</text>
</comment>
<name>A0ABN0X983_9ACTN</name>
<dbReference type="EMBL" id="BAAABW010000021">
    <property type="protein sequence ID" value="GAA0358335.1"/>
    <property type="molecule type" value="Genomic_DNA"/>
</dbReference>
<evidence type="ECO:0000313" key="1">
    <source>
        <dbReference type="EMBL" id="GAA0358335.1"/>
    </source>
</evidence>
<evidence type="ECO:0008006" key="3">
    <source>
        <dbReference type="Google" id="ProtNLM"/>
    </source>
</evidence>
<dbReference type="Proteomes" id="UP001500063">
    <property type="component" value="Unassembled WGS sequence"/>
</dbReference>
<protein>
    <recommendedName>
        <fullName evidence="3">DNA-binding protein</fullName>
    </recommendedName>
</protein>